<dbReference type="STRING" id="315358.SERIO_v1c04930"/>
<reference evidence="7" key="2">
    <citation type="submission" date="2015-06" db="EMBL/GenBank/DDBJ databases">
        <title>Complete genome sequence of Spiroplasma eriocheiris TDA-040725-5 (DSM 21848).</title>
        <authorList>
            <person name="Lo W.-S."/>
            <person name="Kuo C.-H."/>
        </authorList>
    </citation>
    <scope>NUCLEOTIDE SEQUENCE [LARGE SCALE GENOMIC DNA]</scope>
    <source>
        <strain evidence="7">TDA-040725-5</strain>
    </source>
</reference>
<feature type="transmembrane region" description="Helical" evidence="5">
    <location>
        <begin position="283"/>
        <end position="307"/>
    </location>
</feature>
<feature type="transmembrane region" description="Helical" evidence="5">
    <location>
        <begin position="98"/>
        <end position="125"/>
    </location>
</feature>
<protein>
    <submittedName>
        <fullName evidence="6">Amino acid permease</fullName>
    </submittedName>
</protein>
<dbReference type="GO" id="GO:0015179">
    <property type="term" value="F:L-amino acid transmembrane transporter activity"/>
    <property type="evidence" value="ECO:0007669"/>
    <property type="project" value="TreeGrafter"/>
</dbReference>
<feature type="transmembrane region" description="Helical" evidence="5">
    <location>
        <begin position="12"/>
        <end position="31"/>
    </location>
</feature>
<comment type="subcellular location">
    <subcellularLocation>
        <location evidence="1">Membrane</location>
        <topology evidence="1">Multi-pass membrane protein</topology>
    </subcellularLocation>
</comment>
<organism evidence="6 7">
    <name type="scientific">Spiroplasma eriocheiris</name>
    <dbReference type="NCBI Taxonomy" id="315358"/>
    <lineage>
        <taxon>Bacteria</taxon>
        <taxon>Bacillati</taxon>
        <taxon>Mycoplasmatota</taxon>
        <taxon>Mollicutes</taxon>
        <taxon>Entomoplasmatales</taxon>
        <taxon>Spiroplasmataceae</taxon>
        <taxon>Spiroplasma</taxon>
    </lineage>
</organism>
<gene>
    <name evidence="6" type="ORF">SERIO_v1c04930</name>
</gene>
<dbReference type="Gene3D" id="1.20.1740.10">
    <property type="entry name" value="Amino acid/polyamine transporter I"/>
    <property type="match status" value="1"/>
</dbReference>
<dbReference type="PANTHER" id="PTHR11785">
    <property type="entry name" value="AMINO ACID TRANSPORTER"/>
    <property type="match status" value="1"/>
</dbReference>
<keyword evidence="4 5" id="KW-0472">Membrane</keyword>
<dbReference type="PATRIC" id="fig|743698.3.peg.492"/>
<feature type="transmembrane region" description="Helical" evidence="5">
    <location>
        <begin position="137"/>
        <end position="157"/>
    </location>
</feature>
<proteinExistence type="predicted"/>
<evidence type="ECO:0000256" key="2">
    <source>
        <dbReference type="ARBA" id="ARBA00022692"/>
    </source>
</evidence>
<feature type="transmembrane region" description="Helical" evidence="5">
    <location>
        <begin position="396"/>
        <end position="419"/>
    </location>
</feature>
<dbReference type="PIRSF" id="PIRSF006060">
    <property type="entry name" value="AA_transporter"/>
    <property type="match status" value="1"/>
</dbReference>
<feature type="transmembrane region" description="Helical" evidence="5">
    <location>
        <begin position="425"/>
        <end position="443"/>
    </location>
</feature>
<evidence type="ECO:0000313" key="6">
    <source>
        <dbReference type="EMBL" id="AKM54068.1"/>
    </source>
</evidence>
<dbReference type="RefSeq" id="WP_047791312.1">
    <property type="nucleotide sequence ID" value="NZ_CP011856.1"/>
</dbReference>
<feature type="transmembrane region" description="Helical" evidence="5">
    <location>
        <begin position="207"/>
        <end position="228"/>
    </location>
</feature>
<dbReference type="GO" id="GO:0016020">
    <property type="term" value="C:membrane"/>
    <property type="evidence" value="ECO:0007669"/>
    <property type="project" value="UniProtKB-SubCell"/>
</dbReference>
<evidence type="ECO:0000256" key="3">
    <source>
        <dbReference type="ARBA" id="ARBA00022989"/>
    </source>
</evidence>
<keyword evidence="3 5" id="KW-1133">Transmembrane helix</keyword>
<dbReference type="Proteomes" id="UP000035661">
    <property type="component" value="Chromosome"/>
</dbReference>
<dbReference type="AlphaFoldDB" id="A0A0H3XHC9"/>
<accession>A0A0H3XHC9</accession>
<dbReference type="InterPro" id="IPR002293">
    <property type="entry name" value="AA/rel_permease1"/>
</dbReference>
<keyword evidence="7" id="KW-1185">Reference proteome</keyword>
<evidence type="ECO:0000256" key="1">
    <source>
        <dbReference type="ARBA" id="ARBA00004141"/>
    </source>
</evidence>
<evidence type="ECO:0000313" key="7">
    <source>
        <dbReference type="Proteomes" id="UP000035661"/>
    </source>
</evidence>
<keyword evidence="2 5" id="KW-0812">Transmembrane</keyword>
<dbReference type="PANTHER" id="PTHR11785:SF512">
    <property type="entry name" value="SOBREMESA, ISOFORM B"/>
    <property type="match status" value="1"/>
</dbReference>
<dbReference type="InterPro" id="IPR050598">
    <property type="entry name" value="AminoAcid_Transporter"/>
</dbReference>
<feature type="transmembrane region" description="Helical" evidence="5">
    <location>
        <begin position="361"/>
        <end position="384"/>
    </location>
</feature>
<sequence length="481" mass="53317">MGRNRKHLKLFEFLTVFATMIGIVVGVGIYSKNDLGEGHVLGITQNPVMAIILWVIVGILGIAMIVAFMEIASSTKKGKSGTLANWFGHFVNRKTGSLVAIFNILGYIPIIYSILSYLIIDFILIALKVTLNTEVKLIIFLVGGVGVMSLFGIANAFTRHSGKIIQIIGLGIKLFPLIIGLFLGFVHPASDNSFNEPTMRSWHAGNFFIAIAPILFSLDGFIYAANLQKEVTNKQQVPKALFCGMVFIIVFYVLLSISIFLGTNDGSLFTLFANTLAGWFTRVIYWLIVISALVSLNGMTLTGANAIHAASEDKFFFFQKVISLKWSAIYQTIIGIAWYLIAVLVSYFATGDLFYIIDQLSNAITVLDFVFYGLLILAAIVNRIRKKVPVDKTRMFWPFAILSVVILATFTSYIIYSIFAEPGGITRWFLLGTMMIVVIVWAINEYLIKKTQKSEPEANAEVDPTLLNSELVKSSQTLETL</sequence>
<reference evidence="6 7" key="1">
    <citation type="journal article" date="2015" name="Genome Biol. Evol.">
        <title>Found and Lost: The Fates of Horizontally Acquired Genes in Arthropod-Symbiotic Spiroplasma.</title>
        <authorList>
            <person name="Lo W.S."/>
            <person name="Gasparich G.E."/>
            <person name="Kuo C.H."/>
        </authorList>
    </citation>
    <scope>NUCLEOTIDE SEQUENCE [LARGE SCALE GENOMIC DNA]</scope>
    <source>
        <strain evidence="7">TDA-040725-5</strain>
    </source>
</reference>
<dbReference type="EMBL" id="CP011856">
    <property type="protein sequence ID" value="AKM54068.1"/>
    <property type="molecule type" value="Genomic_DNA"/>
</dbReference>
<name>A0A0H3XHC9_9MOLU</name>
<evidence type="ECO:0000256" key="5">
    <source>
        <dbReference type="SAM" id="Phobius"/>
    </source>
</evidence>
<dbReference type="Pfam" id="PF13520">
    <property type="entry name" value="AA_permease_2"/>
    <property type="match status" value="1"/>
</dbReference>
<dbReference type="KEGG" id="seri:SERIO_v1c04930"/>
<evidence type="ECO:0000256" key="4">
    <source>
        <dbReference type="ARBA" id="ARBA00023136"/>
    </source>
</evidence>
<feature type="transmembrane region" description="Helical" evidence="5">
    <location>
        <begin position="328"/>
        <end position="349"/>
    </location>
</feature>
<feature type="transmembrane region" description="Helical" evidence="5">
    <location>
        <begin position="164"/>
        <end position="187"/>
    </location>
</feature>
<feature type="transmembrane region" description="Helical" evidence="5">
    <location>
        <begin position="51"/>
        <end position="69"/>
    </location>
</feature>
<feature type="transmembrane region" description="Helical" evidence="5">
    <location>
        <begin position="240"/>
        <end position="263"/>
    </location>
</feature>